<accession>A0A4S4M954</accession>
<dbReference type="GO" id="GO:0015031">
    <property type="term" value="P:protein transport"/>
    <property type="evidence" value="ECO:0007669"/>
    <property type="project" value="UniProtKB-KW"/>
</dbReference>
<dbReference type="PROSITE" id="PS50195">
    <property type="entry name" value="PX"/>
    <property type="match status" value="1"/>
</dbReference>
<evidence type="ECO:0000259" key="10">
    <source>
        <dbReference type="PROSITE" id="PS50195"/>
    </source>
</evidence>
<dbReference type="GO" id="GO:0010008">
    <property type="term" value="C:endosome membrane"/>
    <property type="evidence" value="ECO:0007669"/>
    <property type="project" value="UniProtKB-SubCell"/>
</dbReference>
<organism evidence="11 12">
    <name type="scientific">Bondarzewia mesenterica</name>
    <dbReference type="NCBI Taxonomy" id="1095465"/>
    <lineage>
        <taxon>Eukaryota</taxon>
        <taxon>Fungi</taxon>
        <taxon>Dikarya</taxon>
        <taxon>Basidiomycota</taxon>
        <taxon>Agaricomycotina</taxon>
        <taxon>Agaricomycetes</taxon>
        <taxon>Russulales</taxon>
        <taxon>Bondarzewiaceae</taxon>
        <taxon>Bondarzewia</taxon>
    </lineage>
</organism>
<evidence type="ECO:0000256" key="9">
    <source>
        <dbReference type="SAM" id="MobiDB-lite"/>
    </source>
</evidence>
<keyword evidence="5" id="KW-0653">Protein transport</keyword>
<reference evidence="11 12" key="1">
    <citation type="submission" date="2019-02" db="EMBL/GenBank/DDBJ databases">
        <title>Genome sequencing of the rare red list fungi Bondarzewia mesenterica.</title>
        <authorList>
            <person name="Buettner E."/>
            <person name="Kellner H."/>
        </authorList>
    </citation>
    <scope>NUCLEOTIDE SEQUENCE [LARGE SCALE GENOMIC DNA]</scope>
    <source>
        <strain evidence="11 12">DSM 108281</strain>
    </source>
</reference>
<keyword evidence="12" id="KW-1185">Reference proteome</keyword>
<feature type="region of interest" description="Disordered" evidence="9">
    <location>
        <begin position="614"/>
        <end position="634"/>
    </location>
</feature>
<dbReference type="InterPro" id="IPR027267">
    <property type="entry name" value="AH/BAR_dom_sf"/>
</dbReference>
<dbReference type="EMBL" id="SGPL01000045">
    <property type="protein sequence ID" value="THH19450.1"/>
    <property type="molecule type" value="Genomic_DNA"/>
</dbReference>
<evidence type="ECO:0000256" key="6">
    <source>
        <dbReference type="ARBA" id="ARBA00023006"/>
    </source>
</evidence>
<dbReference type="InterPro" id="IPR001683">
    <property type="entry name" value="PX_dom"/>
</dbReference>
<keyword evidence="3" id="KW-0813">Transport</keyword>
<dbReference type="PANTHER" id="PTHR46979">
    <property type="entry name" value="SORTING NEXIN-41"/>
    <property type="match status" value="1"/>
</dbReference>
<keyword evidence="4" id="KW-0967">Endosome</keyword>
<evidence type="ECO:0000256" key="4">
    <source>
        <dbReference type="ARBA" id="ARBA00022753"/>
    </source>
</evidence>
<evidence type="ECO:0000313" key="12">
    <source>
        <dbReference type="Proteomes" id="UP000310158"/>
    </source>
</evidence>
<dbReference type="SUPFAM" id="SSF64268">
    <property type="entry name" value="PX domain"/>
    <property type="match status" value="1"/>
</dbReference>
<evidence type="ECO:0000256" key="8">
    <source>
        <dbReference type="ARBA" id="ARBA00023136"/>
    </source>
</evidence>
<keyword evidence="7" id="KW-0446">Lipid-binding</keyword>
<comment type="caution">
    <text evidence="11">The sequence shown here is derived from an EMBL/GenBank/DDBJ whole genome shotgun (WGS) entry which is preliminary data.</text>
</comment>
<feature type="domain" description="PX" evidence="10">
    <location>
        <begin position="85"/>
        <end position="204"/>
    </location>
</feature>
<comment type="similarity">
    <text evidence="2">Belongs to the sorting nexin family.</text>
</comment>
<evidence type="ECO:0000256" key="5">
    <source>
        <dbReference type="ARBA" id="ARBA00022927"/>
    </source>
</evidence>
<feature type="compositionally biased region" description="Basic and acidic residues" evidence="9">
    <location>
        <begin position="384"/>
        <end position="399"/>
    </location>
</feature>
<dbReference type="Gene3D" id="1.20.1270.60">
    <property type="entry name" value="Arfaptin homology (AH) domain/BAR domain"/>
    <property type="match status" value="2"/>
</dbReference>
<evidence type="ECO:0000256" key="2">
    <source>
        <dbReference type="ARBA" id="ARBA00010883"/>
    </source>
</evidence>
<dbReference type="PANTHER" id="PTHR46979:SF2">
    <property type="entry name" value="SORTING NEXIN-41"/>
    <property type="match status" value="1"/>
</dbReference>
<dbReference type="Pfam" id="PF00787">
    <property type="entry name" value="PX"/>
    <property type="match status" value="1"/>
</dbReference>
<dbReference type="GO" id="GO:0005829">
    <property type="term" value="C:cytosol"/>
    <property type="evidence" value="ECO:0007669"/>
    <property type="project" value="GOC"/>
</dbReference>
<evidence type="ECO:0000256" key="1">
    <source>
        <dbReference type="ARBA" id="ARBA00004481"/>
    </source>
</evidence>
<gene>
    <name evidence="11" type="ORF">EW146_g1723</name>
</gene>
<name>A0A4S4M954_9AGAM</name>
<dbReference type="GO" id="GO:0006914">
    <property type="term" value="P:autophagy"/>
    <property type="evidence" value="ECO:0007669"/>
    <property type="project" value="UniProtKB-KW"/>
</dbReference>
<dbReference type="InterPro" id="IPR044106">
    <property type="entry name" value="PX_Snx41/Atg20"/>
</dbReference>
<keyword evidence="8" id="KW-0472">Membrane</keyword>
<feature type="region of interest" description="Disordered" evidence="9">
    <location>
        <begin position="1"/>
        <end position="70"/>
    </location>
</feature>
<dbReference type="CDD" id="cd06867">
    <property type="entry name" value="PX_SNX41_42"/>
    <property type="match status" value="1"/>
</dbReference>
<evidence type="ECO:0000256" key="7">
    <source>
        <dbReference type="ARBA" id="ARBA00023121"/>
    </source>
</evidence>
<dbReference type="GO" id="GO:0035091">
    <property type="term" value="F:phosphatidylinositol binding"/>
    <property type="evidence" value="ECO:0007669"/>
    <property type="project" value="InterPro"/>
</dbReference>
<dbReference type="AlphaFoldDB" id="A0A4S4M954"/>
<dbReference type="Proteomes" id="UP000310158">
    <property type="component" value="Unassembled WGS sequence"/>
</dbReference>
<keyword evidence="6" id="KW-0072">Autophagy</keyword>
<dbReference type="GO" id="GO:0042147">
    <property type="term" value="P:retrograde transport, endosome to Golgi"/>
    <property type="evidence" value="ECO:0007669"/>
    <property type="project" value="InterPro"/>
</dbReference>
<dbReference type="OrthoDB" id="289314at2759"/>
<feature type="compositionally biased region" description="Low complexity" evidence="9">
    <location>
        <begin position="9"/>
        <end position="29"/>
    </location>
</feature>
<protein>
    <recommendedName>
        <fullName evidence="10">PX domain-containing protein</fullName>
    </recommendedName>
</protein>
<evidence type="ECO:0000256" key="3">
    <source>
        <dbReference type="ARBA" id="ARBA00022448"/>
    </source>
</evidence>
<dbReference type="SMART" id="SM00312">
    <property type="entry name" value="PX"/>
    <property type="match status" value="1"/>
</dbReference>
<comment type="subcellular location">
    <subcellularLocation>
        <location evidence="1">Endosome membrane</location>
        <topology evidence="1">Peripheral membrane protein</topology>
    </subcellularLocation>
</comment>
<sequence length="634" mass="70500">MDPYEDENPFSSEPPLSSASSTSHVDVSAPSTPPSHPARIPSSPTQLGPHSPTSHPPFPSAGSGMPRQSTYKSDYCCVRDQWLHSGEDVEILIIDAQKTSENASSPYITYVIRAGNAEARHRYSEFESLRLNLTKLYPTLIIPPIPSKQTIGDYAIKQAKAREDAALIARRRRMLQTFLNRIARHPIISNEHVFHRFLDGEVSWAEVLHSPPLSQLPKNILKAPAHNPTDPNASPAYQALPNASAAHPLRRPDQRFLDSEVFTNKFAAHISGPMEKVTRRTMKRWSDHAQDHMDLGAAWNGFSLNETGELAGAIEKSGQAIDATYMSTTRLLQDLEQNWQEPLHEYSQFAAIIKKLLVYRHQKHVQLEMTQDALEARREALGELEKSEREARRLDEALGRGRGRVRSPSMVRSNGEGNNGEGTEDASNGNENGNGEEEQIDDPGSVYLPPHPGPNPTRRRAPGMGLLSALSYTLHGMMDADPETARRNGISKTKETISQLEDALHLSAQDLKYASSTIQADLDRFQRQKVADLREMAISMARSHRDWCQKVRVFVSLAHLTFIASPLFVTHFSVHMFLVEQNLEAWEEAKKEIAKIPEHPNRIPLEQAGVGGNVNAVAGPSSARRDSTATINGR</sequence>
<dbReference type="InterPro" id="IPR051079">
    <property type="entry name" value="Sorting_Nexin_Autophagy"/>
</dbReference>
<proteinExistence type="inferred from homology"/>
<dbReference type="InterPro" id="IPR036871">
    <property type="entry name" value="PX_dom_sf"/>
</dbReference>
<feature type="region of interest" description="Disordered" evidence="9">
    <location>
        <begin position="384"/>
        <end position="463"/>
    </location>
</feature>
<dbReference type="Gene3D" id="3.30.1520.10">
    <property type="entry name" value="Phox-like domain"/>
    <property type="match status" value="1"/>
</dbReference>
<evidence type="ECO:0000313" key="11">
    <source>
        <dbReference type="EMBL" id="THH19450.1"/>
    </source>
</evidence>